<dbReference type="AlphaFoldDB" id="A0A6C0CYW7"/>
<accession>A0A6C0CYW7</accession>
<name>A0A6C0CYW7_9ZZZZ</name>
<reference evidence="1" key="1">
    <citation type="journal article" date="2020" name="Nature">
        <title>Giant virus diversity and host interactions through global metagenomics.</title>
        <authorList>
            <person name="Schulz F."/>
            <person name="Roux S."/>
            <person name="Paez-Espino D."/>
            <person name="Jungbluth S."/>
            <person name="Walsh D.A."/>
            <person name="Denef V.J."/>
            <person name="McMahon K.D."/>
            <person name="Konstantinidis K.T."/>
            <person name="Eloe-Fadrosh E.A."/>
            <person name="Kyrpides N.C."/>
            <person name="Woyke T."/>
        </authorList>
    </citation>
    <scope>NUCLEOTIDE SEQUENCE</scope>
    <source>
        <strain evidence="1">GVMAG-M-3300023109-53</strain>
    </source>
</reference>
<dbReference type="EMBL" id="MN739502">
    <property type="protein sequence ID" value="QHT08879.1"/>
    <property type="molecule type" value="Genomic_DNA"/>
</dbReference>
<organism evidence="1">
    <name type="scientific">viral metagenome</name>
    <dbReference type="NCBI Taxonomy" id="1070528"/>
    <lineage>
        <taxon>unclassified sequences</taxon>
        <taxon>metagenomes</taxon>
        <taxon>organismal metagenomes</taxon>
    </lineage>
</organism>
<evidence type="ECO:0000313" key="1">
    <source>
        <dbReference type="EMBL" id="QHT08879.1"/>
    </source>
</evidence>
<protein>
    <submittedName>
        <fullName evidence="1">Uncharacterized protein</fullName>
    </submittedName>
</protein>
<proteinExistence type="predicted"/>
<sequence>MNSIKTMDTENKSIEQYLKSLNEQERKTLEIAKDHLGTSFNIRRSIGYITWKNNQKK</sequence>